<feature type="signal peptide" evidence="3">
    <location>
        <begin position="1"/>
        <end position="17"/>
    </location>
</feature>
<dbReference type="InterPro" id="IPR004352">
    <property type="entry name" value="GH114_TIM-barrel"/>
</dbReference>
<dbReference type="InterPro" id="IPR017853">
    <property type="entry name" value="GH"/>
</dbReference>
<evidence type="ECO:0000256" key="2">
    <source>
        <dbReference type="ARBA" id="ARBA00012755"/>
    </source>
</evidence>
<evidence type="ECO:0000256" key="1">
    <source>
        <dbReference type="ARBA" id="ARBA00001255"/>
    </source>
</evidence>
<accession>A0AAE8MZQ0</accession>
<gene>
    <name evidence="5" type="ORF">DNG_06333</name>
</gene>
<dbReference type="Pfam" id="PF03537">
    <property type="entry name" value="Glyco_hydro_114"/>
    <property type="match status" value="1"/>
</dbReference>
<sequence>MHTRFTLAFCLAATTLAFPSPPEEPCDYGLPSIWKPGVKWQIVIHAPVDITQSVIPLDARVWDIDYFHALDHPDIIPALKSPADGIDNVVLCYVNVGAIESYEDDYPEFPQDALGKSYEDYPEYWVDIRRPDVVQFMKERIIKAAEIGCDGVDADNIDGYDQDEEGVDKTGWNLTRSDVIGYVKSLATLAHNTPTHRGVPLMFGQKNAPHIASDLVSIVDFAVLEDCQGLNGRLPGVHEAYCPEFQAFVTGENRTDGKKLPVFEIEYPGSLEGGSTELTINDWEYYCNRNKTEVGNEGFSLVLKHESGQLDGWGQYCQSEVEMGQVRTATLPI</sequence>
<dbReference type="GO" id="GO:0004557">
    <property type="term" value="F:alpha-galactosidase activity"/>
    <property type="evidence" value="ECO:0007669"/>
    <property type="project" value="UniProtKB-EC"/>
</dbReference>
<dbReference type="SUPFAM" id="SSF51445">
    <property type="entry name" value="(Trans)glycosidases"/>
    <property type="match status" value="1"/>
</dbReference>
<comment type="catalytic activity">
    <reaction evidence="1">
        <text>Hydrolysis of terminal, non-reducing alpha-D-galactose residues in alpha-D-galactosides, including galactose oligosaccharides, galactomannans and galactolipids.</text>
        <dbReference type="EC" id="3.2.1.22"/>
    </reaction>
</comment>
<dbReference type="EC" id="3.2.1.22" evidence="2"/>
<keyword evidence="3" id="KW-0732">Signal</keyword>
<dbReference type="EMBL" id="ONZQ02000008">
    <property type="protein sequence ID" value="SPO03650.1"/>
    <property type="molecule type" value="Genomic_DNA"/>
</dbReference>
<evidence type="ECO:0000313" key="6">
    <source>
        <dbReference type="Proteomes" id="UP001187682"/>
    </source>
</evidence>
<protein>
    <recommendedName>
        <fullName evidence="2">alpha-galactosidase</fullName>
        <ecNumber evidence="2">3.2.1.22</ecNumber>
    </recommendedName>
</protein>
<dbReference type="InterPro" id="IPR013785">
    <property type="entry name" value="Aldolase_TIM"/>
</dbReference>
<dbReference type="AlphaFoldDB" id="A0AAE8MZQ0"/>
<reference evidence="5" key="1">
    <citation type="submission" date="2018-03" db="EMBL/GenBank/DDBJ databases">
        <authorList>
            <person name="Guldener U."/>
        </authorList>
    </citation>
    <scope>NUCLEOTIDE SEQUENCE</scope>
</reference>
<proteinExistence type="predicted"/>
<comment type="caution">
    <text evidence="5">The sequence shown here is derived from an EMBL/GenBank/DDBJ whole genome shotgun (WGS) entry which is preliminary data.</text>
</comment>
<name>A0AAE8MZQ0_9PEZI</name>
<dbReference type="PANTHER" id="PTHR35273:SF2">
    <property type="entry name" value="ALPHA-GALACTOSIDASE"/>
    <property type="match status" value="1"/>
</dbReference>
<evidence type="ECO:0000256" key="3">
    <source>
        <dbReference type="SAM" id="SignalP"/>
    </source>
</evidence>
<evidence type="ECO:0000313" key="5">
    <source>
        <dbReference type="EMBL" id="SPO03650.1"/>
    </source>
</evidence>
<feature type="chain" id="PRO_5042218673" description="alpha-galactosidase" evidence="3">
    <location>
        <begin position="18"/>
        <end position="333"/>
    </location>
</feature>
<evidence type="ECO:0000259" key="4">
    <source>
        <dbReference type="Pfam" id="PF03537"/>
    </source>
</evidence>
<dbReference type="Gene3D" id="3.20.20.70">
    <property type="entry name" value="Aldolase class I"/>
    <property type="match status" value="1"/>
</dbReference>
<keyword evidence="6" id="KW-1185">Reference proteome</keyword>
<organism evidence="5 6">
    <name type="scientific">Cephalotrichum gorgonifer</name>
    <dbReference type="NCBI Taxonomy" id="2041049"/>
    <lineage>
        <taxon>Eukaryota</taxon>
        <taxon>Fungi</taxon>
        <taxon>Dikarya</taxon>
        <taxon>Ascomycota</taxon>
        <taxon>Pezizomycotina</taxon>
        <taxon>Sordariomycetes</taxon>
        <taxon>Hypocreomycetidae</taxon>
        <taxon>Microascales</taxon>
        <taxon>Microascaceae</taxon>
        <taxon>Cephalotrichum</taxon>
    </lineage>
</organism>
<dbReference type="PANTHER" id="PTHR35273">
    <property type="entry name" value="ALPHA-1,4 POLYGALACTOSAMINIDASE, PUTATIVE (AFU_ORTHOLOGUE AFUA_3G07890)-RELATED"/>
    <property type="match status" value="1"/>
</dbReference>
<dbReference type="Proteomes" id="UP001187682">
    <property type="component" value="Unassembled WGS sequence"/>
</dbReference>
<feature type="domain" description="Glycoside-hydrolase family GH114 TIM-barrel" evidence="4">
    <location>
        <begin position="39"/>
        <end position="306"/>
    </location>
</feature>